<dbReference type="RefSeq" id="WP_207861230.1">
    <property type="nucleotide sequence ID" value="NZ_JAFREP010000023.1"/>
</dbReference>
<evidence type="ECO:0000313" key="2">
    <source>
        <dbReference type="Proteomes" id="UP000664417"/>
    </source>
</evidence>
<dbReference type="Gene3D" id="3.30.1460.10">
    <property type="match status" value="1"/>
</dbReference>
<keyword evidence="2" id="KW-1185">Reference proteome</keyword>
<dbReference type="Proteomes" id="UP000664417">
    <property type="component" value="Unassembled WGS sequence"/>
</dbReference>
<dbReference type="GO" id="GO:0030254">
    <property type="term" value="P:protein secretion by the type III secretion system"/>
    <property type="evidence" value="ECO:0007669"/>
    <property type="project" value="InterPro"/>
</dbReference>
<sequence length="159" mass="18528">MSQESFLLVIERFCKQLEIEMVEADENGYYSFILYGEIEINIEYDEESRGVYLFCSPGNLPDKGLVAFQREMLESNVYRMGDQPCLAILEDMVMLVFDMPIEVADPFVLQAKITGLCSAWSDWKDKLEMMPDEEDGYTEDEDAFFERETSFAQFLRLRA</sequence>
<accession>A0A8J7QD67</accession>
<comment type="caution">
    <text evidence="1">The sequence shown here is derived from an EMBL/GenBank/DDBJ whole genome shotgun (WGS) entry which is preliminary data.</text>
</comment>
<protein>
    <submittedName>
        <fullName evidence="1">Type III secretion system chaperone</fullName>
    </submittedName>
</protein>
<dbReference type="SUPFAM" id="SSF69635">
    <property type="entry name" value="Type III secretory system chaperone-like"/>
    <property type="match status" value="1"/>
</dbReference>
<dbReference type="Pfam" id="PF05932">
    <property type="entry name" value="CesT"/>
    <property type="match status" value="1"/>
</dbReference>
<reference evidence="1" key="1">
    <citation type="submission" date="2021-03" db="EMBL/GenBank/DDBJ databases">
        <authorList>
            <person name="Wang G."/>
        </authorList>
    </citation>
    <scope>NUCLEOTIDE SEQUENCE</scope>
    <source>
        <strain evidence="1">KCTC 12899</strain>
    </source>
</reference>
<dbReference type="InterPro" id="IPR010261">
    <property type="entry name" value="Tir_chaperone"/>
</dbReference>
<evidence type="ECO:0000313" key="1">
    <source>
        <dbReference type="EMBL" id="MBO1321255.1"/>
    </source>
</evidence>
<dbReference type="AlphaFoldDB" id="A0A8J7QD67"/>
<dbReference type="CDD" id="cd16364">
    <property type="entry name" value="T3SC_I-like"/>
    <property type="match status" value="1"/>
</dbReference>
<name>A0A8J7QD67_9BACT</name>
<gene>
    <name evidence="1" type="ORF">J3U88_22435</name>
</gene>
<dbReference type="EMBL" id="JAFREP010000023">
    <property type="protein sequence ID" value="MBO1321255.1"/>
    <property type="molecule type" value="Genomic_DNA"/>
</dbReference>
<proteinExistence type="predicted"/>
<organism evidence="1 2">
    <name type="scientific">Acanthopleuribacter pedis</name>
    <dbReference type="NCBI Taxonomy" id="442870"/>
    <lineage>
        <taxon>Bacteria</taxon>
        <taxon>Pseudomonadati</taxon>
        <taxon>Acidobacteriota</taxon>
        <taxon>Holophagae</taxon>
        <taxon>Acanthopleuribacterales</taxon>
        <taxon>Acanthopleuribacteraceae</taxon>
        <taxon>Acanthopleuribacter</taxon>
    </lineage>
</organism>